<evidence type="ECO:0000313" key="1">
    <source>
        <dbReference type="EMBL" id="MBC3812058.1"/>
    </source>
</evidence>
<protein>
    <recommendedName>
        <fullName evidence="3">Tetratricopeptide repeat protein</fullName>
    </recommendedName>
</protein>
<dbReference type="EMBL" id="JACOFT010000003">
    <property type="protein sequence ID" value="MBC3812058.1"/>
    <property type="molecule type" value="Genomic_DNA"/>
</dbReference>
<name>A0ABR6XGM5_9BURK</name>
<proteinExistence type="predicted"/>
<sequence>MPTPPSQAEQWLRDAQAAVARQEPAFALEKYLQFFEHALEENPALSAVRLSFCLSGWADLGKNYPPAQLKLEQYCEQSLQKFMATGIASDFHDYLAICRHIEKSDAALDTFCRIHESHPALAASVHDLIWEQLVQAEKWLICASYLDDYQKKYELALDVYLGSMRIAQKHPDTGDEFITISLQRFADHIRHLISALEHTGRQQQADNICGSANQAIITHQIALDSFTCAGRKPQ</sequence>
<comment type="caution">
    <text evidence="1">The sequence shown here is derived from an EMBL/GenBank/DDBJ whole genome shotgun (WGS) entry which is preliminary data.</text>
</comment>
<gene>
    <name evidence="1" type="ORF">H8K26_11435</name>
</gene>
<keyword evidence="2" id="KW-1185">Reference proteome</keyword>
<evidence type="ECO:0000313" key="2">
    <source>
        <dbReference type="Proteomes" id="UP000637632"/>
    </source>
</evidence>
<organism evidence="1 2">
    <name type="scientific">Undibacterium aquatile</name>
    <dbReference type="NCBI Taxonomy" id="1537398"/>
    <lineage>
        <taxon>Bacteria</taxon>
        <taxon>Pseudomonadati</taxon>
        <taxon>Pseudomonadota</taxon>
        <taxon>Betaproteobacteria</taxon>
        <taxon>Burkholderiales</taxon>
        <taxon>Oxalobacteraceae</taxon>
        <taxon>Undibacterium</taxon>
    </lineage>
</organism>
<reference evidence="1 2" key="1">
    <citation type="submission" date="2020-08" db="EMBL/GenBank/DDBJ databases">
        <title>Novel species isolated from subtropical streams in China.</title>
        <authorList>
            <person name="Lu H."/>
        </authorList>
    </citation>
    <scope>NUCLEOTIDE SEQUENCE [LARGE SCALE GENOMIC DNA]</scope>
    <source>
        <strain evidence="1 2">CCTCC AB 2015119</strain>
    </source>
</reference>
<dbReference type="RefSeq" id="WP_190479598.1">
    <property type="nucleotide sequence ID" value="NZ_JACOFT010000003.1"/>
</dbReference>
<evidence type="ECO:0008006" key="3">
    <source>
        <dbReference type="Google" id="ProtNLM"/>
    </source>
</evidence>
<accession>A0ABR6XGM5</accession>
<dbReference type="Proteomes" id="UP000637632">
    <property type="component" value="Unassembled WGS sequence"/>
</dbReference>